<evidence type="ECO:0000313" key="2">
    <source>
        <dbReference type="EMBL" id="ATB17704.1"/>
    </source>
</evidence>
<dbReference type="EMBL" id="MF510496">
    <property type="protein sequence ID" value="ATB17704.1"/>
    <property type="molecule type" value="Genomic_DNA"/>
</dbReference>
<dbReference type="AlphaFoldDB" id="A0A290DD90"/>
<keyword evidence="2" id="KW-0614">Plasmid</keyword>
<gene>
    <name evidence="2" type="ORF">BHBPJHBE_00031</name>
</gene>
<keyword evidence="1" id="KW-0812">Transmembrane</keyword>
<keyword evidence="1" id="KW-1133">Transmembrane helix</keyword>
<organism evidence="2">
    <name type="scientific">Klebsiella pneumoniae</name>
    <dbReference type="NCBI Taxonomy" id="573"/>
    <lineage>
        <taxon>Bacteria</taxon>
        <taxon>Pseudomonadati</taxon>
        <taxon>Pseudomonadota</taxon>
        <taxon>Gammaproteobacteria</taxon>
        <taxon>Enterobacterales</taxon>
        <taxon>Enterobacteriaceae</taxon>
        <taxon>Klebsiella/Raoultella group</taxon>
        <taxon>Klebsiella</taxon>
        <taxon>Klebsiella pneumoniae complex</taxon>
    </lineage>
</organism>
<name>A0A290DD90_KLEPN</name>
<evidence type="ECO:0000256" key="1">
    <source>
        <dbReference type="SAM" id="Phobius"/>
    </source>
</evidence>
<accession>A0A290DD90</accession>
<reference evidence="2" key="1">
    <citation type="submission" date="2017-07" db="EMBL/GenBank/DDBJ databases">
        <title>The complete sequence of plasmid pMCR_SCKP-LL83.</title>
        <authorList>
            <person name="Liu L."/>
            <person name="Feng Y."/>
            <person name="Zong Z."/>
        </authorList>
    </citation>
    <scope>NUCLEOTIDE SEQUENCE</scope>
    <source>
        <strain evidence="2">SCKP-LL83</strain>
        <plasmid evidence="2">pMCR_SCKP-LL83</plasmid>
    </source>
</reference>
<keyword evidence="1" id="KW-0472">Membrane</keyword>
<geneLocation type="plasmid" evidence="2">
    <name>pMCR_SCKP-LL83</name>
</geneLocation>
<sequence length="79" mass="9072">MGILRAPNKCCLLLQYLPRYHQLFALIFVILTQVVCGLHGVQLLQNCSNKYCFLCRIFGTIQPSPFNGHLFGVVRCRWS</sequence>
<feature type="transmembrane region" description="Helical" evidence="1">
    <location>
        <begin position="20"/>
        <end position="41"/>
    </location>
</feature>
<protein>
    <submittedName>
        <fullName evidence="2">Uncharacterized protein</fullName>
    </submittedName>
</protein>
<proteinExistence type="predicted"/>